<evidence type="ECO:0000313" key="1">
    <source>
        <dbReference type="EMBL" id="ETA69094.1"/>
    </source>
</evidence>
<dbReference type="OrthoDB" id="185087at2157"/>
<sequence>MKVLFDVGHPKDINVFKDVIYGLQSKGHEIQIFARAKENTRKMLDDLKMDYHLCPYYSNIGGKALGILVNDFRLYKFAKKVKPDIFVSPGSPYSAHVSRLLGKSHIAFPDTEIAGIVMKLTFPFTDKIYTSTSFYLDLGPKQERFEGYYELAYLHPDYFKPDVSVLEKYGLEECNYIVVRLSALSSHHDIGAHGFSFESESELGAFIAKFEKYARIVIFSETDQWSLIEKYSLDMDPADLHHILYFAKMYIGEGATMASESAVLGVPSIYVSNTRRGYLNELESKYDLVYTIEHKEKALIKAELLLEDSGLNRKWREKSYYLYNNSIDVVAFIMDAIEKK</sequence>
<dbReference type="InterPro" id="IPR007152">
    <property type="entry name" value="DUF354"/>
</dbReference>
<evidence type="ECO:0008006" key="3">
    <source>
        <dbReference type="Google" id="ProtNLM"/>
    </source>
</evidence>
<gene>
    <name evidence="1" type="ORF">MettiDRAFT_2587</name>
</gene>
<dbReference type="SUPFAM" id="SSF53756">
    <property type="entry name" value="UDP-Glycosyltransferase/glycogen phosphorylase"/>
    <property type="match status" value="1"/>
</dbReference>
<proteinExistence type="predicted"/>
<reference evidence="1 2" key="1">
    <citation type="submission" date="2013-08" db="EMBL/GenBank/DDBJ databases">
        <authorList>
            <consortium name="DOE Joint Genome Institute"/>
            <person name="Eisen J."/>
            <person name="Huntemann M."/>
            <person name="Han J."/>
            <person name="Chen A."/>
            <person name="Kyrpides N."/>
            <person name="Mavromatis K."/>
            <person name="Markowitz V."/>
            <person name="Palaniappan K."/>
            <person name="Ivanova N."/>
            <person name="Schaumberg A."/>
            <person name="Pati A."/>
            <person name="Liolios K."/>
            <person name="Nordberg H.P."/>
            <person name="Cantor M.N."/>
            <person name="Hua S.X."/>
            <person name="Woyke T."/>
        </authorList>
    </citation>
    <scope>NUCLEOTIDE SEQUENCE [LARGE SCALE GENOMIC DNA]</scope>
    <source>
        <strain evidence="1 2">DSM 2278</strain>
    </source>
</reference>
<dbReference type="Pfam" id="PF04007">
    <property type="entry name" value="DUF354"/>
    <property type="match status" value="1"/>
</dbReference>
<dbReference type="PANTHER" id="PTHR39662:SF1">
    <property type="entry name" value="DUF354 DOMAIN-CONTAINING PROTEIN"/>
    <property type="match status" value="1"/>
</dbReference>
<dbReference type="Proteomes" id="UP000019483">
    <property type="component" value="Unassembled WGS sequence"/>
</dbReference>
<comment type="caution">
    <text evidence="1">The sequence shown here is derived from an EMBL/GenBank/DDBJ whole genome shotgun (WGS) entry which is preliminary data.</text>
</comment>
<dbReference type="PANTHER" id="PTHR39662">
    <property type="entry name" value="DUF354 DOMAIN-CONTAINING PROTEIN-RELATED"/>
    <property type="match status" value="1"/>
</dbReference>
<dbReference type="PIRSF" id="PIRSF005357">
    <property type="entry name" value="UCP005357"/>
    <property type="match status" value="1"/>
</dbReference>
<evidence type="ECO:0000313" key="2">
    <source>
        <dbReference type="Proteomes" id="UP000019483"/>
    </source>
</evidence>
<protein>
    <recommendedName>
        <fullName evidence="3">DUF354 domain-containing protein</fullName>
    </recommendedName>
</protein>
<dbReference type="AlphaFoldDB" id="W9DR07"/>
<dbReference type="STRING" id="1090322.MettiDRAFT_2587"/>
<dbReference type="RefSeq" id="WP_023846228.1">
    <property type="nucleotide sequence ID" value="NZ_AZAJ01000001.1"/>
</dbReference>
<name>W9DR07_METTI</name>
<accession>W9DR07</accession>
<dbReference type="EMBL" id="AZAJ01000001">
    <property type="protein sequence ID" value="ETA69094.1"/>
    <property type="molecule type" value="Genomic_DNA"/>
</dbReference>
<keyword evidence="2" id="KW-1185">Reference proteome</keyword>
<organism evidence="1 2">
    <name type="scientific">Methanolobus tindarius DSM 2278</name>
    <dbReference type="NCBI Taxonomy" id="1090322"/>
    <lineage>
        <taxon>Archaea</taxon>
        <taxon>Methanobacteriati</taxon>
        <taxon>Methanobacteriota</taxon>
        <taxon>Stenosarchaea group</taxon>
        <taxon>Methanomicrobia</taxon>
        <taxon>Methanosarcinales</taxon>
        <taxon>Methanosarcinaceae</taxon>
        <taxon>Methanolobus</taxon>
    </lineage>
</organism>